<keyword evidence="1" id="KW-0472">Membrane</keyword>
<dbReference type="PANTHER" id="PTHR30627">
    <property type="entry name" value="PEPTIDOGLYCAN D,D-TRANSPEPTIDASE"/>
    <property type="match status" value="1"/>
</dbReference>
<feature type="domain" description="Penicillin binding protein A dimerisation" evidence="3">
    <location>
        <begin position="52"/>
        <end position="134"/>
    </location>
</feature>
<dbReference type="InterPro" id="IPR054120">
    <property type="entry name" value="PBPA_dimer"/>
</dbReference>
<protein>
    <submittedName>
        <fullName evidence="4">Penicillin-binding protein 2</fullName>
    </submittedName>
</protein>
<dbReference type="Gene3D" id="3.90.1310.10">
    <property type="entry name" value="Penicillin-binding protein 2a (Domain 2)"/>
    <property type="match status" value="1"/>
</dbReference>
<feature type="domain" description="Penicillin-binding protein transpeptidase" evidence="2">
    <location>
        <begin position="155"/>
        <end position="481"/>
    </location>
</feature>
<dbReference type="GO" id="GO:0005886">
    <property type="term" value="C:plasma membrane"/>
    <property type="evidence" value="ECO:0007669"/>
    <property type="project" value="TreeGrafter"/>
</dbReference>
<dbReference type="Gene3D" id="3.40.710.10">
    <property type="entry name" value="DD-peptidase/beta-lactamase superfamily"/>
    <property type="match status" value="1"/>
</dbReference>
<dbReference type="Pfam" id="PF21922">
    <property type="entry name" value="PBP_dimer_2"/>
    <property type="match status" value="1"/>
</dbReference>
<dbReference type="OrthoDB" id="9766847at2"/>
<gene>
    <name evidence="4" type="ORF">F8O01_12000</name>
</gene>
<dbReference type="InterPro" id="IPR001460">
    <property type="entry name" value="PCN-bd_Tpept"/>
</dbReference>
<keyword evidence="5" id="KW-1185">Reference proteome</keyword>
<dbReference type="GO" id="GO:0071972">
    <property type="term" value="F:peptidoglycan L,D-transpeptidase activity"/>
    <property type="evidence" value="ECO:0007669"/>
    <property type="project" value="TreeGrafter"/>
</dbReference>
<feature type="transmembrane region" description="Helical" evidence="1">
    <location>
        <begin position="7"/>
        <end position="29"/>
    </location>
</feature>
<keyword evidence="1" id="KW-1133">Transmembrane helix</keyword>
<proteinExistence type="predicted"/>
<dbReference type="RefSeq" id="WP_158041107.1">
    <property type="nucleotide sequence ID" value="NZ_JACCFV010000001.1"/>
</dbReference>
<dbReference type="Proteomes" id="UP000467240">
    <property type="component" value="Unassembled WGS sequence"/>
</dbReference>
<dbReference type="Pfam" id="PF00905">
    <property type="entry name" value="Transpeptidase"/>
    <property type="match status" value="1"/>
</dbReference>
<dbReference type="EMBL" id="WBJZ01000015">
    <property type="protein sequence ID" value="KAB1655342.1"/>
    <property type="molecule type" value="Genomic_DNA"/>
</dbReference>
<keyword evidence="1" id="KW-0812">Transmembrane</keyword>
<name>A0A7J5BS27_9MICO</name>
<evidence type="ECO:0000313" key="4">
    <source>
        <dbReference type="EMBL" id="KAB1655342.1"/>
    </source>
</evidence>
<sequence>MNRNIRIVGVAVLGMFLALFISTTTIQVFQVNNLANGPENRRSQLADYEIERGPILIDGTPIASSNPVNNMYRYQRSYANGPLYSAVTGYYTYTQGSTGIEDAMNAELSGKSDSQFFAGLNRLFTGQTPAGAAVELTINANAQQVAYDALGDLRGSVVAFDPATGAIIAMVSTPGYDPNGLSGPDQEQVLDTYNQLLADPNGPLQNRAIGGDMNPPGSVFKLVIAAAALEEGIATPDSPLENPATWTLPGSTAVVNNPSHGSPCGSGETTNLRIAIEQSCNIPFAQLAVQLGDDKIRAMAEKLGFGHEFKVPMTASASIYPDGPLDDAQTGLTGFGQFDVRATPLQMALVSGAIANGGVVMNPTLVESVLTPDLRELQGQQVSEFGRAFSAETASALESMMIGSVSSGVASNARIDGVDVAGKTGTAENGDDEPYSLWFTGFVATDTTHIAVAVVLEDGGGMGQSGTGNGSAATIGQQVMKAVLDG</sequence>
<dbReference type="GO" id="GO:0071555">
    <property type="term" value="P:cell wall organization"/>
    <property type="evidence" value="ECO:0007669"/>
    <property type="project" value="TreeGrafter"/>
</dbReference>
<dbReference type="SUPFAM" id="SSF56519">
    <property type="entry name" value="Penicillin binding protein dimerisation domain"/>
    <property type="match status" value="1"/>
</dbReference>
<dbReference type="InterPro" id="IPR012338">
    <property type="entry name" value="Beta-lactam/transpept-like"/>
</dbReference>
<accession>A0A7J5BS27</accession>
<evidence type="ECO:0000259" key="3">
    <source>
        <dbReference type="Pfam" id="PF21922"/>
    </source>
</evidence>
<comment type="caution">
    <text evidence="4">The sequence shown here is derived from an EMBL/GenBank/DDBJ whole genome shotgun (WGS) entry which is preliminary data.</text>
</comment>
<dbReference type="AlphaFoldDB" id="A0A7J5BS27"/>
<dbReference type="GO" id="GO:0008658">
    <property type="term" value="F:penicillin binding"/>
    <property type="evidence" value="ECO:0007669"/>
    <property type="project" value="InterPro"/>
</dbReference>
<evidence type="ECO:0000256" key="1">
    <source>
        <dbReference type="SAM" id="Phobius"/>
    </source>
</evidence>
<organism evidence="4 5">
    <name type="scientific">Pseudoclavibacter chungangensis</name>
    <dbReference type="NCBI Taxonomy" id="587635"/>
    <lineage>
        <taxon>Bacteria</taxon>
        <taxon>Bacillati</taxon>
        <taxon>Actinomycetota</taxon>
        <taxon>Actinomycetes</taxon>
        <taxon>Micrococcales</taxon>
        <taxon>Microbacteriaceae</taxon>
        <taxon>Pseudoclavibacter</taxon>
    </lineage>
</organism>
<dbReference type="InterPro" id="IPR050515">
    <property type="entry name" value="Beta-lactam/transpept"/>
</dbReference>
<reference evidence="4 5" key="1">
    <citation type="submission" date="2019-09" db="EMBL/GenBank/DDBJ databases">
        <title>Phylogeny of genus Pseudoclavibacter and closely related genus.</title>
        <authorList>
            <person name="Li Y."/>
        </authorList>
    </citation>
    <scope>NUCLEOTIDE SEQUENCE [LARGE SCALE GENOMIC DNA]</scope>
    <source>
        <strain evidence="4 5">DSM 23821</strain>
    </source>
</reference>
<dbReference type="SUPFAM" id="SSF56601">
    <property type="entry name" value="beta-lactamase/transpeptidase-like"/>
    <property type="match status" value="1"/>
</dbReference>
<dbReference type="PANTHER" id="PTHR30627:SF24">
    <property type="entry name" value="PENICILLIN-BINDING PROTEIN 4B"/>
    <property type="match status" value="1"/>
</dbReference>
<dbReference type="InterPro" id="IPR036138">
    <property type="entry name" value="PBP_dimer_sf"/>
</dbReference>
<evidence type="ECO:0000313" key="5">
    <source>
        <dbReference type="Proteomes" id="UP000467240"/>
    </source>
</evidence>
<evidence type="ECO:0000259" key="2">
    <source>
        <dbReference type="Pfam" id="PF00905"/>
    </source>
</evidence>